<evidence type="ECO:0000313" key="2">
    <source>
        <dbReference type="Proteomes" id="UP001642487"/>
    </source>
</evidence>
<accession>A0ABP0Z246</accession>
<name>A0ABP0Z246_9ROSI</name>
<organism evidence="1 2">
    <name type="scientific">Citrullus colocynthis</name>
    <name type="common">colocynth</name>
    <dbReference type="NCBI Taxonomy" id="252529"/>
    <lineage>
        <taxon>Eukaryota</taxon>
        <taxon>Viridiplantae</taxon>
        <taxon>Streptophyta</taxon>
        <taxon>Embryophyta</taxon>
        <taxon>Tracheophyta</taxon>
        <taxon>Spermatophyta</taxon>
        <taxon>Magnoliopsida</taxon>
        <taxon>eudicotyledons</taxon>
        <taxon>Gunneridae</taxon>
        <taxon>Pentapetalae</taxon>
        <taxon>rosids</taxon>
        <taxon>fabids</taxon>
        <taxon>Cucurbitales</taxon>
        <taxon>Cucurbitaceae</taxon>
        <taxon>Benincaseae</taxon>
        <taxon>Citrullus</taxon>
    </lineage>
</organism>
<feature type="non-terminal residue" evidence="1">
    <location>
        <position position="66"/>
    </location>
</feature>
<sequence length="66" mass="6936">MVVVHVAAVAQTSASGVNVAVGHREDFRRVVGRRGQFVSLGCCFHLSSLRVAGGVCERSFPLPSPA</sequence>
<evidence type="ECO:0008006" key="3">
    <source>
        <dbReference type="Google" id="ProtNLM"/>
    </source>
</evidence>
<gene>
    <name evidence="1" type="ORF">CITCOLO1_LOCUS18114</name>
</gene>
<proteinExistence type="predicted"/>
<reference evidence="1 2" key="1">
    <citation type="submission" date="2024-03" db="EMBL/GenBank/DDBJ databases">
        <authorList>
            <person name="Gkanogiannis A."/>
            <person name="Becerra Lopez-Lavalle L."/>
        </authorList>
    </citation>
    <scope>NUCLEOTIDE SEQUENCE [LARGE SCALE GENOMIC DNA]</scope>
</reference>
<keyword evidence="2" id="KW-1185">Reference proteome</keyword>
<protein>
    <recommendedName>
        <fullName evidence="3">Secreted protein</fullName>
    </recommendedName>
</protein>
<dbReference type="EMBL" id="OZ021741">
    <property type="protein sequence ID" value="CAK9325841.1"/>
    <property type="molecule type" value="Genomic_DNA"/>
</dbReference>
<evidence type="ECO:0000313" key="1">
    <source>
        <dbReference type="EMBL" id="CAK9325841.1"/>
    </source>
</evidence>
<dbReference type="Proteomes" id="UP001642487">
    <property type="component" value="Chromosome 7"/>
</dbReference>